<comment type="caution">
    <text evidence="1">The sequence shown here is derived from an EMBL/GenBank/DDBJ whole genome shotgun (WGS) entry which is preliminary data.</text>
</comment>
<organism evidence="1 2">
    <name type="scientific">Saccharothrix variisporea</name>
    <dbReference type="NCBI Taxonomy" id="543527"/>
    <lineage>
        <taxon>Bacteria</taxon>
        <taxon>Bacillati</taxon>
        <taxon>Actinomycetota</taxon>
        <taxon>Actinomycetes</taxon>
        <taxon>Pseudonocardiales</taxon>
        <taxon>Pseudonocardiaceae</taxon>
        <taxon>Saccharothrix</taxon>
    </lineage>
</organism>
<dbReference type="OrthoDB" id="3577809at2"/>
<dbReference type="EMBL" id="RBXR01000001">
    <property type="protein sequence ID" value="RKT67126.1"/>
    <property type="molecule type" value="Genomic_DNA"/>
</dbReference>
<name>A0A495X0W3_9PSEU</name>
<protein>
    <submittedName>
        <fullName evidence="1">Uncharacterized protein</fullName>
    </submittedName>
</protein>
<dbReference type="RefSeq" id="WP_121217200.1">
    <property type="nucleotide sequence ID" value="NZ_JBIUBA010000046.1"/>
</dbReference>
<dbReference type="Proteomes" id="UP000272729">
    <property type="component" value="Unassembled WGS sequence"/>
</dbReference>
<evidence type="ECO:0000313" key="1">
    <source>
        <dbReference type="EMBL" id="RKT67126.1"/>
    </source>
</evidence>
<proteinExistence type="predicted"/>
<evidence type="ECO:0000313" key="2">
    <source>
        <dbReference type="Proteomes" id="UP000272729"/>
    </source>
</evidence>
<accession>A0A495X0W3</accession>
<gene>
    <name evidence="1" type="ORF">DFJ66_0294</name>
</gene>
<sequence length="69" mass="7578">MKVTFLGTTSTTGNCPNLYETDRGTYLVQGSRVTDEEALAVLKERGLPDYETVVEVPKELLRFAPEVGA</sequence>
<dbReference type="AlphaFoldDB" id="A0A495X0W3"/>
<keyword evidence="2" id="KW-1185">Reference proteome</keyword>
<reference evidence="1 2" key="1">
    <citation type="submission" date="2018-10" db="EMBL/GenBank/DDBJ databases">
        <title>Sequencing the genomes of 1000 actinobacteria strains.</title>
        <authorList>
            <person name="Klenk H.-P."/>
        </authorList>
    </citation>
    <scope>NUCLEOTIDE SEQUENCE [LARGE SCALE GENOMIC DNA]</scope>
    <source>
        <strain evidence="1 2">DSM 43911</strain>
    </source>
</reference>